<sequence length="198" mass="19945">GDQDAGPSPHATLPPRGDVGAGAVQPAGHAPPQPGAPHLLLPVLAGLHGGVLPGDDPAVLPLPHHAVRGGGGGDQDAVGNPLPARGLADLRAHPGHPPVQQLRGALAGARQGPGADGQRQRERGDDHRRPPAVRGDPRLPVRAHAGRPRPRRRRRAGRRGGAGRGGDGRADRNPAGDRVRGARASHGAPGGAGGRPCL</sequence>
<reference evidence="2" key="1">
    <citation type="submission" date="2020-02" db="EMBL/GenBank/DDBJ databases">
        <authorList>
            <person name="Meier V. D."/>
        </authorList>
    </citation>
    <scope>NUCLEOTIDE SEQUENCE</scope>
    <source>
        <strain evidence="2">AVDCRST_MAG89</strain>
    </source>
</reference>
<feature type="non-terminal residue" evidence="2">
    <location>
        <position position="198"/>
    </location>
</feature>
<keyword evidence="2" id="KW-0472">Membrane</keyword>
<feature type="region of interest" description="Disordered" evidence="1">
    <location>
        <begin position="62"/>
        <end position="198"/>
    </location>
</feature>
<evidence type="ECO:0000256" key="1">
    <source>
        <dbReference type="SAM" id="MobiDB-lite"/>
    </source>
</evidence>
<dbReference type="EMBL" id="CADCTV010000807">
    <property type="protein sequence ID" value="CAA9362515.1"/>
    <property type="molecule type" value="Genomic_DNA"/>
</dbReference>
<feature type="compositionally biased region" description="Basic and acidic residues" evidence="1">
    <location>
        <begin position="166"/>
        <end position="180"/>
    </location>
</feature>
<feature type="region of interest" description="Disordered" evidence="1">
    <location>
        <begin position="1"/>
        <end position="39"/>
    </location>
</feature>
<feature type="non-terminal residue" evidence="2">
    <location>
        <position position="1"/>
    </location>
</feature>
<evidence type="ECO:0000313" key="2">
    <source>
        <dbReference type="EMBL" id="CAA9362515.1"/>
    </source>
</evidence>
<feature type="compositionally biased region" description="Gly residues" evidence="1">
    <location>
        <begin position="188"/>
        <end position="198"/>
    </location>
</feature>
<keyword evidence="2" id="KW-0812">Transmembrane</keyword>
<gene>
    <name evidence="2" type="ORF">AVDCRST_MAG89-3840</name>
</gene>
<name>A0A6J4MLB0_9BACT</name>
<protein>
    <submittedName>
        <fullName evidence="2">Transmembrane protein, distant homology with ydbT</fullName>
    </submittedName>
</protein>
<dbReference type="AlphaFoldDB" id="A0A6J4MLB0"/>
<proteinExistence type="predicted"/>
<feature type="compositionally biased region" description="Basic residues" evidence="1">
    <location>
        <begin position="144"/>
        <end position="158"/>
    </location>
</feature>
<organism evidence="2">
    <name type="scientific">uncultured Gemmatimonadota bacterium</name>
    <dbReference type="NCBI Taxonomy" id="203437"/>
    <lineage>
        <taxon>Bacteria</taxon>
        <taxon>Pseudomonadati</taxon>
        <taxon>Gemmatimonadota</taxon>
        <taxon>environmental samples</taxon>
    </lineage>
</organism>
<accession>A0A6J4MLB0</accession>
<feature type="compositionally biased region" description="Basic and acidic residues" evidence="1">
    <location>
        <begin position="118"/>
        <end position="139"/>
    </location>
</feature>